<feature type="region of interest" description="Disordered" evidence="1">
    <location>
        <begin position="1"/>
        <end position="95"/>
    </location>
</feature>
<evidence type="ECO:0008006" key="3">
    <source>
        <dbReference type="Google" id="ProtNLM"/>
    </source>
</evidence>
<dbReference type="EMBL" id="GIBP01009977">
    <property type="protein sequence ID" value="NDV38946.1"/>
    <property type="molecule type" value="Transcribed_RNA"/>
</dbReference>
<sequence length="142" mass="16599">MSSKPGRLVLKGGVVPKREKLEKSKSKSKAKDKEKKSKKDKEREKDNEDNSREKVEKAEKKRKRSEEDQSLKAKRQRTEEDKEKDDDWRTPSEKAFDLVQAQRKQIRIAKAVQKSHRQKVEEFNTKLANLSEHYDIPKVGPG</sequence>
<dbReference type="InterPro" id="IPR013865">
    <property type="entry name" value="FAM32A"/>
</dbReference>
<name>A0A6B2LPE6_9EUKA</name>
<protein>
    <recommendedName>
        <fullName evidence="3">Protein FAM32A</fullName>
    </recommendedName>
</protein>
<organism evidence="2">
    <name type="scientific">Arcella intermedia</name>
    <dbReference type="NCBI Taxonomy" id="1963864"/>
    <lineage>
        <taxon>Eukaryota</taxon>
        <taxon>Amoebozoa</taxon>
        <taxon>Tubulinea</taxon>
        <taxon>Elardia</taxon>
        <taxon>Arcellinida</taxon>
        <taxon>Sphaerothecina</taxon>
        <taxon>Arcellidae</taxon>
        <taxon>Arcella</taxon>
    </lineage>
</organism>
<feature type="compositionally biased region" description="Basic and acidic residues" evidence="1">
    <location>
        <begin position="16"/>
        <end position="95"/>
    </location>
</feature>
<evidence type="ECO:0000313" key="2">
    <source>
        <dbReference type="EMBL" id="NDV38946.1"/>
    </source>
</evidence>
<proteinExistence type="predicted"/>
<reference evidence="2" key="1">
    <citation type="journal article" date="2020" name="J. Eukaryot. Microbiol.">
        <title>De novo Sequencing, Assembly and Annotation of the Transcriptome for the Free-Living Testate Amoeba Arcella intermedia.</title>
        <authorList>
            <person name="Ribeiro G.M."/>
            <person name="Porfirio-Sousa A.L."/>
            <person name="Maurer-Alcala X.X."/>
            <person name="Katz L.A."/>
            <person name="Lahr D.J.G."/>
        </authorList>
    </citation>
    <scope>NUCLEOTIDE SEQUENCE</scope>
</reference>
<dbReference type="GO" id="GO:0005730">
    <property type="term" value="C:nucleolus"/>
    <property type="evidence" value="ECO:0007669"/>
    <property type="project" value="TreeGrafter"/>
</dbReference>
<dbReference type="AlphaFoldDB" id="A0A6B2LPE6"/>
<dbReference type="PANTHER" id="PTHR13282">
    <property type="entry name" value="PROTEIN FAM32A"/>
    <property type="match status" value="1"/>
</dbReference>
<accession>A0A6B2LPE6</accession>
<evidence type="ECO:0000256" key="1">
    <source>
        <dbReference type="SAM" id="MobiDB-lite"/>
    </source>
</evidence>
<dbReference type="PANTHER" id="PTHR13282:SF6">
    <property type="entry name" value="PROTEIN FAM32A"/>
    <property type="match status" value="1"/>
</dbReference>